<dbReference type="InterPro" id="IPR036318">
    <property type="entry name" value="FAD-bd_PCMH-like_sf"/>
</dbReference>
<dbReference type="SUPFAM" id="SSF48403">
    <property type="entry name" value="Ankyrin repeat"/>
    <property type="match status" value="2"/>
</dbReference>
<keyword evidence="3" id="KW-0285">Flavoprotein</keyword>
<organism evidence="10 11">
    <name type="scientific">Xylaria multiplex</name>
    <dbReference type="NCBI Taxonomy" id="323545"/>
    <lineage>
        <taxon>Eukaryota</taxon>
        <taxon>Fungi</taxon>
        <taxon>Dikarya</taxon>
        <taxon>Ascomycota</taxon>
        <taxon>Pezizomycotina</taxon>
        <taxon>Sordariomycetes</taxon>
        <taxon>Xylariomycetidae</taxon>
        <taxon>Xylariales</taxon>
        <taxon>Xylariaceae</taxon>
        <taxon>Xylaria</taxon>
    </lineage>
</organism>
<dbReference type="Pfam" id="PF12796">
    <property type="entry name" value="Ank_2"/>
    <property type="match status" value="2"/>
</dbReference>
<keyword evidence="5" id="KW-0560">Oxidoreductase</keyword>
<dbReference type="SMART" id="SM00248">
    <property type="entry name" value="ANK"/>
    <property type="match status" value="12"/>
</dbReference>
<evidence type="ECO:0000256" key="2">
    <source>
        <dbReference type="ARBA" id="ARBA00005466"/>
    </source>
</evidence>
<evidence type="ECO:0000256" key="4">
    <source>
        <dbReference type="ARBA" id="ARBA00022827"/>
    </source>
</evidence>
<dbReference type="InParanoid" id="A0A7C8IS28"/>
<feature type="signal peptide" evidence="8">
    <location>
        <begin position="1"/>
        <end position="16"/>
    </location>
</feature>
<dbReference type="OrthoDB" id="9983560at2759"/>
<evidence type="ECO:0000256" key="1">
    <source>
        <dbReference type="ARBA" id="ARBA00001974"/>
    </source>
</evidence>
<keyword evidence="11" id="KW-1185">Reference proteome</keyword>
<dbReference type="InterPro" id="IPR016169">
    <property type="entry name" value="FAD-bd_PCMH_sub2"/>
</dbReference>
<evidence type="ECO:0000256" key="6">
    <source>
        <dbReference type="PROSITE-ProRule" id="PRU00023"/>
    </source>
</evidence>
<dbReference type="PROSITE" id="PS51387">
    <property type="entry name" value="FAD_PCMH"/>
    <property type="match status" value="1"/>
</dbReference>
<comment type="caution">
    <text evidence="10">The sequence shown here is derived from an EMBL/GenBank/DDBJ whole genome shotgun (WGS) entry which is preliminary data.</text>
</comment>
<feature type="domain" description="FAD-binding PCMH-type" evidence="9">
    <location>
        <begin position="125"/>
        <end position="305"/>
    </location>
</feature>
<dbReference type="GO" id="GO:0071949">
    <property type="term" value="F:FAD binding"/>
    <property type="evidence" value="ECO:0007669"/>
    <property type="project" value="InterPro"/>
</dbReference>
<dbReference type="SUPFAM" id="SSF56176">
    <property type="entry name" value="FAD-binding/transporter-associated domain-like"/>
    <property type="match status" value="1"/>
</dbReference>
<keyword evidence="8" id="KW-0732">Signal</keyword>
<reference evidence="10 11" key="1">
    <citation type="submission" date="2019-12" db="EMBL/GenBank/DDBJ databases">
        <title>Draft genome sequence of the ascomycete Xylaria multiplex DSM 110363.</title>
        <authorList>
            <person name="Buettner E."/>
            <person name="Kellner H."/>
        </authorList>
    </citation>
    <scope>NUCLEOTIDE SEQUENCE [LARGE SCALE GENOMIC DNA]</scope>
    <source>
        <strain evidence="10 11">DSM 110363</strain>
    </source>
</reference>
<dbReference type="Gene3D" id="3.40.462.20">
    <property type="match status" value="1"/>
</dbReference>
<dbReference type="PANTHER" id="PTHR42973:SF39">
    <property type="entry name" value="FAD-BINDING PCMH-TYPE DOMAIN-CONTAINING PROTEIN"/>
    <property type="match status" value="1"/>
</dbReference>
<dbReference type="Proteomes" id="UP000481858">
    <property type="component" value="Unassembled WGS sequence"/>
</dbReference>
<feature type="repeat" description="ANK" evidence="6">
    <location>
        <begin position="1585"/>
        <end position="1617"/>
    </location>
</feature>
<dbReference type="Gene3D" id="1.25.40.20">
    <property type="entry name" value="Ankyrin repeat-containing domain"/>
    <property type="match status" value="2"/>
</dbReference>
<dbReference type="InterPro" id="IPR016166">
    <property type="entry name" value="FAD-bd_PCMH"/>
</dbReference>
<keyword evidence="6" id="KW-0040">ANK repeat</keyword>
<feature type="repeat" description="ANK" evidence="6">
    <location>
        <begin position="1029"/>
        <end position="1061"/>
    </location>
</feature>
<evidence type="ECO:0000256" key="8">
    <source>
        <dbReference type="SAM" id="SignalP"/>
    </source>
</evidence>
<name>A0A7C8IS28_9PEZI</name>
<evidence type="ECO:0000256" key="7">
    <source>
        <dbReference type="SAM" id="MobiDB-lite"/>
    </source>
</evidence>
<dbReference type="GO" id="GO:0016491">
    <property type="term" value="F:oxidoreductase activity"/>
    <property type="evidence" value="ECO:0007669"/>
    <property type="project" value="UniProtKB-KW"/>
</dbReference>
<proteinExistence type="inferred from homology"/>
<dbReference type="InterPro" id="IPR006094">
    <property type="entry name" value="Oxid_FAD_bind_N"/>
</dbReference>
<evidence type="ECO:0000313" key="11">
    <source>
        <dbReference type="Proteomes" id="UP000481858"/>
    </source>
</evidence>
<evidence type="ECO:0000256" key="3">
    <source>
        <dbReference type="ARBA" id="ARBA00022630"/>
    </source>
</evidence>
<protein>
    <recommendedName>
        <fullName evidence="9">FAD-binding PCMH-type domain-containing protein</fullName>
    </recommendedName>
</protein>
<feature type="chain" id="PRO_5028826889" description="FAD-binding PCMH-type domain-containing protein" evidence="8">
    <location>
        <begin position="17"/>
        <end position="1752"/>
    </location>
</feature>
<dbReference type="InterPro" id="IPR036770">
    <property type="entry name" value="Ankyrin_rpt-contain_sf"/>
</dbReference>
<comment type="similarity">
    <text evidence="2">Belongs to the oxygen-dependent FAD-linked oxidoreductase family.</text>
</comment>
<feature type="region of interest" description="Disordered" evidence="7">
    <location>
        <begin position="1664"/>
        <end position="1717"/>
    </location>
</feature>
<sequence length="1752" mass="193051">MHSYLILCSLASLGKAGAIIRESPYGHLPLCKVAPTDDLWPTQQDWSKLNASIDSVLISTRPAASSCYPGNPFGSTEVCDEVIENWGFSAFHGSLPESIDYPIWANNSCLPPNATGYDESTGCSIGGYPQYIANVTTAEQVAVALRWASERNVRVVVKGTGHDLNGRSAGAFSLSIWTHNLKQRSVNNSWPVPASNKTASVLIAGSGNTWGEALGFALDHSRAVVSGVDMTVGLGGFIQGGGHGPLSSTYGLAADQLLQVTIVTSTGLVLVANDAQNQDLFWAIRGGGGGQYGVVTEYVMLTYPAPIDIVASNVGISAANLTTDDPVMANATWTALAQFMSSLPDLMDQGVVGSGSVFTGDSARRNLGLSQTPPGIVASLSLWSYNSTHQSLGDLLAPLKENVLKSLGNASSLISMTISEPSTTPNYTAFFNAINASPSVAGQISLSSSRLLGRSELSELPQADLGLYLRRIMASQTEGAGSFLTIGLQGGLGPRNVAHERRGAVNPIWRKAYVHMIATGADTDLEGRSPGQFLDEAAEWVETNKENVWREWAPETGAYMNEANPFNGQWKHDFYGTSYDSLVQIKRKISKRERYGRKSDVILSGIKLRPETVSKETWRNGPLPILQLNQICKPRLQQDQTSPSPRPPSDLSLVVCSPSPMNIKVNWPETLPWIEFQTKFRGHECENFGGRSFDSSSLASLLPIHISDIVSIARRLTTAYPMKSRLVSNAIWDQQYLSKISAHIGLVIPELWEGENLVRAEVLVAGSGFEQLRHILEIFIATLSNNIHQWEDIEANWNILKYLLEFFRSNSSHNILESRTMMAFSDNLFHSFERSEAVSVLQRAVEFGDRFEHIVSLLIEFGAQIDAGDDDGGFSALRLVLDEHSMKHKTGSNPRVRILQRILIEEALKDPNIKRYKILAEHAIRHGNKDLLEHLSREGFNMEFYGQEEYGLSFKITPITCAAQFCPTPQEGPWDEWLSFVLNLMPLNKQCINDWPLIDPLVCAAGAGNNDAVRYLWGLVGNLDVENEDGIFPLLAAAARGQIDTCELLISLGADGNKASVHGLSAIHAAAIANHYEIIQFLAKTTRDKGARLYVGSSSQVILTRLSLEFEPRPGAYSVLDIVMNKYHKESIKHLIRNGFCLSAFGLRKLIDTRKGASLILSRETDLISILAETHLGENSPASSETEHINLKGLIRWCAIRIGCRSVLEKYFKDDWEVQGDEILSALLEGDIEATISILSLGVDLKSKQPKYVSFLEAAISSGDQETINWAFAADPGYYDPGALCAAVELAFWEEPVLCYREVLARRPKNLAADILESTAVGIAAEGDNLQLLQDLLFVIPPSPHCLMDEDRIFGHLDIKILLPHYRCLLDEMSRYRCRHSTKILLPSQHRCRPTDLRSLYLTDGSPLTYAVGVGREEHFSLMRESGYQPDESTLFRAITIGSLEQIKLIYGSGLDALIDEGRPDHYTLHQRVPFTIASLVQTAAYKNRTDVVQWLLTQHSTVKEWTVNAMLPQSALQCAVKHGNLELVNILLKHGASPNEKPANVSDGMTALQLAAANGYIGIAKILIDHESPADVNAHRQPLEGMTALEAASRGGHLDMVQFLLHSGAKTEGTGQRQYIRAIKFAQNNGFPEIVNILKEYRQWTQYDEEYLRNEDVWEDADVHESEYSNSECDLPHEWHDSDDDSEDDSEDGGEDGDEDDDGDDGEVFLLDKNSAQEENAITSLNSISMSWKEVMTLEEAEEAFLSYGED</sequence>
<feature type="repeat" description="ANK" evidence="6">
    <location>
        <begin position="1512"/>
        <end position="1544"/>
    </location>
</feature>
<dbReference type="InterPro" id="IPR002110">
    <property type="entry name" value="Ankyrin_rpt"/>
</dbReference>
<gene>
    <name evidence="10" type="ORF">GQX73_g5906</name>
</gene>
<dbReference type="InterPro" id="IPR050416">
    <property type="entry name" value="FAD-linked_Oxidoreductase"/>
</dbReference>
<dbReference type="Pfam" id="PF01565">
    <property type="entry name" value="FAD_binding_4"/>
    <property type="match status" value="1"/>
</dbReference>
<comment type="cofactor">
    <cofactor evidence="1">
        <name>FAD</name>
        <dbReference type="ChEBI" id="CHEBI:57692"/>
    </cofactor>
</comment>
<dbReference type="PANTHER" id="PTHR42973">
    <property type="entry name" value="BINDING OXIDOREDUCTASE, PUTATIVE (AFU_ORTHOLOGUE AFUA_1G17690)-RELATED"/>
    <property type="match status" value="1"/>
</dbReference>
<dbReference type="Pfam" id="PF00023">
    <property type="entry name" value="Ank"/>
    <property type="match status" value="1"/>
</dbReference>
<dbReference type="PROSITE" id="PS50297">
    <property type="entry name" value="ANK_REP_REGION"/>
    <property type="match status" value="4"/>
</dbReference>
<feature type="compositionally biased region" description="Acidic residues" evidence="7">
    <location>
        <begin position="1682"/>
        <end position="1708"/>
    </location>
</feature>
<feature type="repeat" description="ANK" evidence="6">
    <location>
        <begin position="1548"/>
        <end position="1580"/>
    </location>
</feature>
<dbReference type="PROSITE" id="PS50088">
    <property type="entry name" value="ANK_REPEAT"/>
    <property type="match status" value="5"/>
</dbReference>
<evidence type="ECO:0000259" key="9">
    <source>
        <dbReference type="PROSITE" id="PS51387"/>
    </source>
</evidence>
<accession>A0A7C8IS28</accession>
<dbReference type="Gene3D" id="3.30.465.10">
    <property type="match status" value="1"/>
</dbReference>
<evidence type="ECO:0000256" key="5">
    <source>
        <dbReference type="ARBA" id="ARBA00023002"/>
    </source>
</evidence>
<dbReference type="EMBL" id="WUBL01000063">
    <property type="protein sequence ID" value="KAF2967665.1"/>
    <property type="molecule type" value="Genomic_DNA"/>
</dbReference>
<feature type="repeat" description="ANK" evidence="6">
    <location>
        <begin position="836"/>
        <end position="870"/>
    </location>
</feature>
<evidence type="ECO:0000313" key="10">
    <source>
        <dbReference type="EMBL" id="KAF2967665.1"/>
    </source>
</evidence>
<keyword evidence="4" id="KW-0274">FAD</keyword>